<evidence type="ECO:0000256" key="24">
    <source>
        <dbReference type="SAM" id="Phobius"/>
    </source>
</evidence>
<keyword evidence="13" id="KW-1278">Translocase</keyword>
<gene>
    <name evidence="27" type="ORF">BJ322DRAFT_1135608</name>
</gene>
<evidence type="ECO:0000256" key="14">
    <source>
        <dbReference type="ARBA" id="ARBA00022989"/>
    </source>
</evidence>
<dbReference type="InterPro" id="IPR036291">
    <property type="entry name" value="NAD(P)-bd_dom_sf"/>
</dbReference>
<organism evidence="27 28">
    <name type="scientific">Thelephora terrestris</name>
    <dbReference type="NCBI Taxonomy" id="56493"/>
    <lineage>
        <taxon>Eukaryota</taxon>
        <taxon>Fungi</taxon>
        <taxon>Dikarya</taxon>
        <taxon>Basidiomycota</taxon>
        <taxon>Agaricomycotina</taxon>
        <taxon>Agaricomycetes</taxon>
        <taxon>Thelephorales</taxon>
        <taxon>Thelephoraceae</taxon>
        <taxon>Thelephora</taxon>
    </lineage>
</organism>
<dbReference type="CDD" id="cd05304">
    <property type="entry name" value="Rubrum_tdh"/>
    <property type="match status" value="1"/>
</dbReference>
<dbReference type="Pfam" id="PF05222">
    <property type="entry name" value="AlaDh_PNT_N"/>
    <property type="match status" value="1"/>
</dbReference>
<dbReference type="Pfam" id="PF01262">
    <property type="entry name" value="AlaDh_PNT_C"/>
    <property type="match status" value="1"/>
</dbReference>
<reference evidence="27" key="1">
    <citation type="journal article" date="2020" name="Nat. Commun.">
        <title>Large-scale genome sequencing of mycorrhizal fungi provides insights into the early evolution of symbiotic traits.</title>
        <authorList>
            <person name="Miyauchi S."/>
            <person name="Kiss E."/>
            <person name="Kuo A."/>
            <person name="Drula E."/>
            <person name="Kohler A."/>
            <person name="Sanchez-Garcia M."/>
            <person name="Morin E."/>
            <person name="Andreopoulos B."/>
            <person name="Barry K.W."/>
            <person name="Bonito G."/>
            <person name="Buee M."/>
            <person name="Carver A."/>
            <person name="Chen C."/>
            <person name="Cichocki N."/>
            <person name="Clum A."/>
            <person name="Culley D."/>
            <person name="Crous P.W."/>
            <person name="Fauchery L."/>
            <person name="Girlanda M."/>
            <person name="Hayes R.D."/>
            <person name="Keri Z."/>
            <person name="LaButti K."/>
            <person name="Lipzen A."/>
            <person name="Lombard V."/>
            <person name="Magnuson J."/>
            <person name="Maillard F."/>
            <person name="Murat C."/>
            <person name="Nolan M."/>
            <person name="Ohm R.A."/>
            <person name="Pangilinan J."/>
            <person name="Pereira M.F."/>
            <person name="Perotto S."/>
            <person name="Peter M."/>
            <person name="Pfister S."/>
            <person name="Riley R."/>
            <person name="Sitrit Y."/>
            <person name="Stielow J.B."/>
            <person name="Szollosi G."/>
            <person name="Zifcakova L."/>
            <person name="Stursova M."/>
            <person name="Spatafora J.W."/>
            <person name="Tedersoo L."/>
            <person name="Vaario L.M."/>
            <person name="Yamada A."/>
            <person name="Yan M."/>
            <person name="Wang P."/>
            <person name="Xu J."/>
            <person name="Bruns T."/>
            <person name="Baldrian P."/>
            <person name="Vilgalys R."/>
            <person name="Dunand C."/>
            <person name="Henrissat B."/>
            <person name="Grigoriev I.V."/>
            <person name="Hibbett D."/>
            <person name="Nagy L.G."/>
            <person name="Martin F.M."/>
        </authorList>
    </citation>
    <scope>NUCLEOTIDE SEQUENCE</scope>
    <source>
        <strain evidence="27">UH-Tt-Lm1</strain>
    </source>
</reference>
<evidence type="ECO:0000256" key="1">
    <source>
        <dbReference type="ARBA" id="ARBA00004292"/>
    </source>
</evidence>
<evidence type="ECO:0000256" key="9">
    <source>
        <dbReference type="ARBA" id="ARBA00022741"/>
    </source>
</evidence>
<keyword evidence="9" id="KW-0547">Nucleotide-binding</keyword>
<feature type="transmembrane region" description="Helical" evidence="24">
    <location>
        <begin position="845"/>
        <end position="865"/>
    </location>
</feature>
<evidence type="ECO:0000256" key="17">
    <source>
        <dbReference type="ARBA" id="ARBA00023128"/>
    </source>
</evidence>
<feature type="transmembrane region" description="Helical" evidence="24">
    <location>
        <begin position="519"/>
        <end position="541"/>
    </location>
</feature>
<evidence type="ECO:0000313" key="28">
    <source>
        <dbReference type="Proteomes" id="UP000736335"/>
    </source>
</evidence>
<dbReference type="InterPro" id="IPR024605">
    <property type="entry name" value="NADP_transhyd_a_C"/>
</dbReference>
<feature type="domain" description="Alanine dehydrogenase/pyridine nucleotide transhydrogenase N-terminal" evidence="26">
    <location>
        <begin position="63"/>
        <end position="201"/>
    </location>
</feature>
<dbReference type="Gene3D" id="3.40.50.1220">
    <property type="entry name" value="TPP-binding domain"/>
    <property type="match status" value="1"/>
</dbReference>
<proteinExistence type="inferred from homology"/>
<dbReference type="AlphaFoldDB" id="A0A9P6LBG3"/>
<comment type="similarity">
    <text evidence="3">In the N-terminal section; belongs to the AlaDH/PNT family.</text>
</comment>
<evidence type="ECO:0000256" key="22">
    <source>
        <dbReference type="ARBA" id="ARBA00074145"/>
    </source>
</evidence>
<keyword evidence="14 24" id="KW-1133">Transmembrane helix</keyword>
<dbReference type="Gene3D" id="3.40.50.720">
    <property type="entry name" value="NAD(P)-binding Rossmann-like Domain"/>
    <property type="match status" value="2"/>
</dbReference>
<dbReference type="GO" id="GO:0050661">
    <property type="term" value="F:NADP binding"/>
    <property type="evidence" value="ECO:0007669"/>
    <property type="project" value="TreeGrafter"/>
</dbReference>
<dbReference type="InterPro" id="IPR026255">
    <property type="entry name" value="NADP_transhyd_a"/>
</dbReference>
<dbReference type="Pfam" id="PF02233">
    <property type="entry name" value="PNTB"/>
    <property type="match status" value="1"/>
</dbReference>
<dbReference type="SMART" id="SM01002">
    <property type="entry name" value="AlaDh_PNT_C"/>
    <property type="match status" value="1"/>
</dbReference>
<dbReference type="InterPro" id="IPR034300">
    <property type="entry name" value="PNTB-like"/>
</dbReference>
<evidence type="ECO:0000256" key="19">
    <source>
        <dbReference type="ARBA" id="ARBA00048202"/>
    </source>
</evidence>
<dbReference type="InterPro" id="IPR029035">
    <property type="entry name" value="DHS-like_NAD/FAD-binding_dom"/>
</dbReference>
<evidence type="ECO:0000256" key="7">
    <source>
        <dbReference type="ARBA" id="ARBA00022519"/>
    </source>
</evidence>
<evidence type="ECO:0000256" key="20">
    <source>
        <dbReference type="ARBA" id="ARBA00054910"/>
    </source>
</evidence>
<comment type="caution">
    <text evidence="27">The sequence shown here is derived from an EMBL/GenBank/DDBJ whole genome shotgun (WGS) entry which is preliminary data.</text>
</comment>
<feature type="transmembrane region" description="Helical" evidence="24">
    <location>
        <begin position="638"/>
        <end position="657"/>
    </location>
</feature>
<evidence type="ECO:0000256" key="15">
    <source>
        <dbReference type="ARBA" id="ARBA00022990"/>
    </source>
</evidence>
<dbReference type="FunFam" id="3.40.50.1220:FF:000002">
    <property type="entry name" value="NAD(P) transhydrogenase subunit beta"/>
    <property type="match status" value="1"/>
</dbReference>
<dbReference type="SUPFAM" id="SSF51735">
    <property type="entry name" value="NAD(P)-binding Rossmann-fold domains"/>
    <property type="match status" value="1"/>
</dbReference>
<dbReference type="Proteomes" id="UP000736335">
    <property type="component" value="Unassembled WGS sequence"/>
</dbReference>
<dbReference type="OrthoDB" id="37244at2759"/>
<feature type="transmembrane region" description="Helical" evidence="24">
    <location>
        <begin position="770"/>
        <end position="796"/>
    </location>
</feature>
<evidence type="ECO:0000256" key="11">
    <source>
        <dbReference type="ARBA" id="ARBA00022857"/>
    </source>
</evidence>
<feature type="transmembrane region" description="Helical" evidence="24">
    <location>
        <begin position="547"/>
        <end position="567"/>
    </location>
</feature>
<reference evidence="27" key="2">
    <citation type="submission" date="2020-11" db="EMBL/GenBank/DDBJ databases">
        <authorList>
            <consortium name="DOE Joint Genome Institute"/>
            <person name="Kuo A."/>
            <person name="Miyauchi S."/>
            <person name="Kiss E."/>
            <person name="Drula E."/>
            <person name="Kohler A."/>
            <person name="Sanchez-Garcia M."/>
            <person name="Andreopoulos B."/>
            <person name="Barry K.W."/>
            <person name="Bonito G."/>
            <person name="Buee M."/>
            <person name="Carver A."/>
            <person name="Chen C."/>
            <person name="Cichocki N."/>
            <person name="Clum A."/>
            <person name="Culley D."/>
            <person name="Crous P.W."/>
            <person name="Fauchery L."/>
            <person name="Girlanda M."/>
            <person name="Hayes R."/>
            <person name="Keri Z."/>
            <person name="Labutti K."/>
            <person name="Lipzen A."/>
            <person name="Lombard V."/>
            <person name="Magnuson J."/>
            <person name="Maillard F."/>
            <person name="Morin E."/>
            <person name="Murat C."/>
            <person name="Nolan M."/>
            <person name="Ohm R."/>
            <person name="Pangilinan J."/>
            <person name="Pereira M."/>
            <person name="Perotto S."/>
            <person name="Peter M."/>
            <person name="Riley R."/>
            <person name="Sitrit Y."/>
            <person name="Stielow B."/>
            <person name="Szollosi G."/>
            <person name="Zifcakova L."/>
            <person name="Stursova M."/>
            <person name="Spatafora J.W."/>
            <person name="Tedersoo L."/>
            <person name="Vaario L.-M."/>
            <person name="Yamada A."/>
            <person name="Yan M."/>
            <person name="Wang P."/>
            <person name="Xu J."/>
            <person name="Bruns T."/>
            <person name="Baldrian P."/>
            <person name="Vilgalys R."/>
            <person name="Henrissat B."/>
            <person name="Grigoriev I.V."/>
            <person name="Hibbett D."/>
            <person name="Nagy L.G."/>
            <person name="Martin F.M."/>
        </authorList>
    </citation>
    <scope>NUCLEOTIDE SEQUENCE</scope>
    <source>
        <strain evidence="27">UH-Tt-Lm1</strain>
    </source>
</reference>
<evidence type="ECO:0000256" key="8">
    <source>
        <dbReference type="ARBA" id="ARBA00022692"/>
    </source>
</evidence>
<dbReference type="Pfam" id="PF12769">
    <property type="entry name" value="PNTB_4TM"/>
    <property type="match status" value="1"/>
</dbReference>
<keyword evidence="8 24" id="KW-0812">Transmembrane</keyword>
<dbReference type="FunFam" id="3.40.50.720:FF:000028">
    <property type="entry name" value="NAD(P) transhydrogenase subunit alpha"/>
    <property type="match status" value="1"/>
</dbReference>
<feature type="transmembrane region" description="Helical" evidence="24">
    <location>
        <begin position="488"/>
        <end position="507"/>
    </location>
</feature>
<evidence type="ECO:0000256" key="13">
    <source>
        <dbReference type="ARBA" id="ARBA00022967"/>
    </source>
</evidence>
<feature type="transmembrane region" description="Helical" evidence="24">
    <location>
        <begin position="613"/>
        <end position="631"/>
    </location>
</feature>
<evidence type="ECO:0000256" key="4">
    <source>
        <dbReference type="ARBA" id="ARBA00011738"/>
    </source>
</evidence>
<keyword evidence="11" id="KW-0521">NADP</keyword>
<dbReference type="PANTHER" id="PTHR10160">
    <property type="entry name" value="NAD(P) TRANSHYDROGENASE"/>
    <property type="match status" value="1"/>
</dbReference>
<evidence type="ECO:0000256" key="2">
    <source>
        <dbReference type="ARBA" id="ARBA00004429"/>
    </source>
</evidence>
<comment type="function">
    <text evidence="20">The transhydrogenation between NADH and NADP is coupled to respiration and ATP hydrolysis and functions as a proton pump across the membrane. May play a role in reactive oxygen species (ROS) detoxification in the adrenal gland.</text>
</comment>
<dbReference type="GO" id="GO:0008750">
    <property type="term" value="F:proton-translocating NAD(P)+ transhydrogenase activity"/>
    <property type="evidence" value="ECO:0007669"/>
    <property type="project" value="UniProtKB-EC"/>
</dbReference>
<evidence type="ECO:0000256" key="12">
    <source>
        <dbReference type="ARBA" id="ARBA00022946"/>
    </source>
</evidence>
<name>A0A9P6LBG3_9AGAM</name>
<evidence type="ECO:0000256" key="18">
    <source>
        <dbReference type="ARBA" id="ARBA00023136"/>
    </source>
</evidence>
<feature type="transmembrane region" description="Helical" evidence="24">
    <location>
        <begin position="726"/>
        <end position="749"/>
    </location>
</feature>
<evidence type="ECO:0000256" key="16">
    <source>
        <dbReference type="ARBA" id="ARBA00023027"/>
    </source>
</evidence>
<comment type="subcellular location">
    <subcellularLocation>
        <location evidence="2">Cell inner membrane</location>
        <topology evidence="2">Multi-pass membrane protein</topology>
    </subcellularLocation>
    <subcellularLocation>
        <location evidence="1">Mitochondrion inner membrane</location>
        <topology evidence="1">Multi-pass membrane protein</topology>
        <orientation evidence="1">Matrix side</orientation>
    </subcellularLocation>
</comment>
<dbReference type="EC" id="7.1.1.1" evidence="5"/>
<protein>
    <recommendedName>
        <fullName evidence="22">NAD(P) transhydrogenase, mitochondrial</fullName>
        <ecNumber evidence="5">7.1.1.1</ecNumber>
    </recommendedName>
    <alternativeName>
        <fullName evidence="23">Nicotinamide nucleotide transhydrogenase</fullName>
    </alternativeName>
</protein>
<dbReference type="InterPro" id="IPR007698">
    <property type="entry name" value="AlaDH/PNT_NAD(H)-bd"/>
</dbReference>
<feature type="transmembrane region" description="Helical" evidence="24">
    <location>
        <begin position="694"/>
        <end position="714"/>
    </location>
</feature>
<dbReference type="InterPro" id="IPR007886">
    <property type="entry name" value="AlaDH/PNT_N"/>
</dbReference>
<dbReference type="SUPFAM" id="SSF52283">
    <property type="entry name" value="Formate/glycerate dehydrogenase catalytic domain-like"/>
    <property type="match status" value="1"/>
</dbReference>
<keyword evidence="15" id="KW-0007">Acetylation</keyword>
<dbReference type="EMBL" id="WIUZ02000002">
    <property type="protein sequence ID" value="KAF9791136.1"/>
    <property type="molecule type" value="Genomic_DNA"/>
</dbReference>
<evidence type="ECO:0000256" key="21">
    <source>
        <dbReference type="ARBA" id="ARBA00061558"/>
    </source>
</evidence>
<keyword evidence="28" id="KW-1185">Reference proteome</keyword>
<feature type="domain" description="Alanine dehydrogenase/pyridine nucleotide transhydrogenase NAD(H)-binding" evidence="25">
    <location>
        <begin position="210"/>
        <end position="374"/>
    </location>
</feature>
<sequence>MVLLSRYTSVVPTCRARPRGVKTVSFAFRLYHSSSRVCNSAQPLQKPDSVVASGIPYSSLTVGAPLETFPEERRVAITPQNAALLLKKGVSKVLVERNSGAAAQFPDEHYKAAGATLVSKEELYASSDVLFKVRPPALGHEIDSLKKGSTLISFLYPVQNKPIVDALAARNAELNAFAMDKIPRISRAQVFDVLSSMANIAGYKAVLEASNHFGRYMTGQVTAAGKIPPCKVLVIGAGVAGLSAIATARRMGAIVRGFDTRSAAREQVESLGAEFLEVKVKEDGEGGGGYAKVMSKEFIEAEMALFLEQAKDVDIIITTALIPGKPAPKLITSQMVAAMKQGSVIVDLAAEAGGNCEATKPGKLYTKDGVTIIGYTDLPSRLPTQSSTLYSNNVTKFFFSMTEKDNFVINLEDEVVRGSIVLHKGEVLPPAPLAVPPPAAPSPAATKAAEDDATKALTPWQKASRDVATITAGMGSIVAVGKFTGPALMANFYTFGLASLIGYRVVWGVSPALHSPLMSVTNAISGMVGVGGLFIMGGSYFPGTIPQALGALSVLLASVNVAGGFVITKRMLDMFKRPTDPPEYNWLYTIPAAVFTGGFLLAAQTGFAGLVQAGYLASSILCISSLSGLGSQSTARQGNVLGMLGVGSGFLTSLAAVGFPPAVLAQFGMLAAVGGTIGSVIGRRITATELPQMVAALHSVVGLAAVLTSIGSVLADVGHASMLHLVTAYLGVLVGGITFTGSIVAFLKLSGRMSSKPLVLPLKHFVNGGLMGLNALTMGAFLSAAPTVPLVAAGYLGANTLLSSISGYTTTAAVGGADMPVIITVLNAYSGFALVAEGFMLDNPLLTTVGALIGVSGSILSYIMCAAMNRSLANVLFGGISSEAASDYKIEGSVTQIAVDETADALANADSVILVVGYGMAVAGAQYPIAEIVAMLRAKGAKVRFAIHPVAGRMPGQCNVLLAEASVPYDIVLEMEEINDDFKDTDLTLVIGANDTVNPIALEKGSPIAGMPVLHAWQSKQTIVMKRGMSSGYADVPNPLFYMPSTRMLFGDAKDTCDALKTALKSKL</sequence>
<evidence type="ECO:0000259" key="26">
    <source>
        <dbReference type="SMART" id="SM01003"/>
    </source>
</evidence>
<dbReference type="PROSITE" id="PS00837">
    <property type="entry name" value="ALADH_PNT_2"/>
    <property type="match status" value="1"/>
</dbReference>
<comment type="catalytic activity">
    <reaction evidence="19">
        <text>NAD(+) + NADPH + H(+)(in) = NADH + NADP(+) + H(+)(out)</text>
        <dbReference type="Rhea" id="RHEA:47992"/>
        <dbReference type="ChEBI" id="CHEBI:15378"/>
        <dbReference type="ChEBI" id="CHEBI:57540"/>
        <dbReference type="ChEBI" id="CHEBI:57783"/>
        <dbReference type="ChEBI" id="CHEBI:57945"/>
        <dbReference type="ChEBI" id="CHEBI:58349"/>
        <dbReference type="EC" id="7.1.1.1"/>
    </reaction>
</comment>
<keyword evidence="6" id="KW-1003">Cell membrane</keyword>
<keyword evidence="16" id="KW-0520">NAD</keyword>
<dbReference type="GO" id="GO:0016491">
    <property type="term" value="F:oxidoreductase activity"/>
    <property type="evidence" value="ECO:0007669"/>
    <property type="project" value="InterPro"/>
</dbReference>
<dbReference type="PANTHER" id="PTHR10160:SF19">
    <property type="entry name" value="PROTON-TRANSLOCATING NAD(P)(+) TRANSHYDROGENASE"/>
    <property type="match status" value="1"/>
</dbReference>
<evidence type="ECO:0000256" key="5">
    <source>
        <dbReference type="ARBA" id="ARBA00012943"/>
    </source>
</evidence>
<comment type="similarity">
    <text evidence="21">In the C-terminal section; belongs to the PNT beta subunit family.</text>
</comment>
<evidence type="ECO:0000256" key="23">
    <source>
        <dbReference type="ARBA" id="ARBA00079255"/>
    </source>
</evidence>
<dbReference type="SMART" id="SM01003">
    <property type="entry name" value="AlaDh_PNT_N"/>
    <property type="match status" value="1"/>
</dbReference>
<accession>A0A9P6LBG3</accession>
<evidence type="ECO:0000256" key="10">
    <source>
        <dbReference type="ARBA" id="ARBA00022792"/>
    </source>
</evidence>
<feature type="transmembrane region" description="Helical" evidence="24">
    <location>
        <begin position="587"/>
        <end position="607"/>
    </location>
</feature>
<keyword evidence="18 24" id="KW-0472">Membrane</keyword>
<dbReference type="NCBIfam" id="NF006942">
    <property type="entry name" value="PRK09424.1"/>
    <property type="match status" value="1"/>
</dbReference>
<dbReference type="SUPFAM" id="SSF52467">
    <property type="entry name" value="DHS-like NAD/FAD-binding domain"/>
    <property type="match status" value="1"/>
</dbReference>
<evidence type="ECO:0000259" key="25">
    <source>
        <dbReference type="SMART" id="SM01002"/>
    </source>
</evidence>
<dbReference type="GO" id="GO:0005743">
    <property type="term" value="C:mitochondrial inner membrane"/>
    <property type="evidence" value="ECO:0007669"/>
    <property type="project" value="UniProtKB-SubCell"/>
</dbReference>
<keyword evidence="7" id="KW-0997">Cell inner membrane</keyword>
<evidence type="ECO:0000313" key="27">
    <source>
        <dbReference type="EMBL" id="KAF9791136.1"/>
    </source>
</evidence>
<keyword evidence="10" id="KW-0999">Mitochondrion inner membrane</keyword>
<dbReference type="InterPro" id="IPR008143">
    <property type="entry name" value="Ala_DH/PNT_CS2"/>
</dbReference>
<evidence type="ECO:0000256" key="6">
    <source>
        <dbReference type="ARBA" id="ARBA00022475"/>
    </source>
</evidence>
<feature type="transmembrane region" description="Helical" evidence="24">
    <location>
        <begin position="663"/>
        <end position="682"/>
    </location>
</feature>
<comment type="subunit">
    <text evidence="4">Homodimer.</text>
</comment>
<dbReference type="GO" id="GO:0005886">
    <property type="term" value="C:plasma membrane"/>
    <property type="evidence" value="ECO:0007669"/>
    <property type="project" value="UniProtKB-SubCell"/>
</dbReference>
<dbReference type="NCBIfam" id="TIGR00561">
    <property type="entry name" value="pntA"/>
    <property type="match status" value="1"/>
</dbReference>
<evidence type="ECO:0000256" key="3">
    <source>
        <dbReference type="ARBA" id="ARBA00005624"/>
    </source>
</evidence>
<keyword evidence="17" id="KW-0496">Mitochondrion</keyword>
<dbReference type="GO" id="GO:0006740">
    <property type="term" value="P:NADPH regeneration"/>
    <property type="evidence" value="ECO:0007669"/>
    <property type="project" value="TreeGrafter"/>
</dbReference>
<keyword evidence="12" id="KW-0809">Transit peptide</keyword>